<evidence type="ECO:0000259" key="1">
    <source>
        <dbReference type="Pfam" id="PF12706"/>
    </source>
</evidence>
<dbReference type="InterPro" id="IPR001279">
    <property type="entry name" value="Metallo-B-lactamas"/>
</dbReference>
<dbReference type="InterPro" id="IPR036866">
    <property type="entry name" value="RibonucZ/Hydroxyglut_hydro"/>
</dbReference>
<proteinExistence type="predicted"/>
<dbReference type="Gene3D" id="3.60.15.10">
    <property type="entry name" value="Ribonuclease Z/Hydroxyacylglutathione hydrolase-like"/>
    <property type="match status" value="1"/>
</dbReference>
<keyword evidence="3" id="KW-1185">Reference proteome</keyword>
<gene>
    <name evidence="2" type="ORF">JYU14_01685</name>
</gene>
<accession>A0ABS3AQ07</accession>
<sequence>MKVSKKGHFLFLGTGGSMGVPVIGCGCAVCSSKNPHDKRLRAAGILSYKNKRILIDPGPDFRHQALRAGVTALDGVIITHTHYDHIGGIDELRIFFIRAGKPLPCLVSRETYDALAKRYDYLFTPQQANDSLTAQFDFHILDKKQGDVIFCDIPMTHMEYFQGSMGITGIRVEDFAYISDIRDYPDTIFQSLQGVNILVLGALRHTSSYLHFSVEEAIEFARAVGAEQTWLTHIAHEVDHETTQKMLPPQVQLSFDGMELKFG</sequence>
<evidence type="ECO:0000313" key="3">
    <source>
        <dbReference type="Proteomes" id="UP000722121"/>
    </source>
</evidence>
<feature type="domain" description="Metallo-beta-lactamase" evidence="1">
    <location>
        <begin position="52"/>
        <end position="234"/>
    </location>
</feature>
<dbReference type="SUPFAM" id="SSF56281">
    <property type="entry name" value="Metallo-hydrolase/oxidoreductase"/>
    <property type="match status" value="1"/>
</dbReference>
<comment type="caution">
    <text evidence="2">The sequence shown here is derived from an EMBL/GenBank/DDBJ whole genome shotgun (WGS) entry which is preliminary data.</text>
</comment>
<dbReference type="PROSITE" id="PS51257">
    <property type="entry name" value="PROKAR_LIPOPROTEIN"/>
    <property type="match status" value="1"/>
</dbReference>
<evidence type="ECO:0000313" key="2">
    <source>
        <dbReference type="EMBL" id="MBN4066776.1"/>
    </source>
</evidence>
<dbReference type="EMBL" id="JAFITR010000023">
    <property type="protein sequence ID" value="MBN4066776.1"/>
    <property type="molecule type" value="Genomic_DNA"/>
</dbReference>
<organism evidence="2 3">
    <name type="scientific">Simkania negevensis</name>
    <dbReference type="NCBI Taxonomy" id="83561"/>
    <lineage>
        <taxon>Bacteria</taxon>
        <taxon>Pseudomonadati</taxon>
        <taxon>Chlamydiota</taxon>
        <taxon>Chlamydiia</taxon>
        <taxon>Parachlamydiales</taxon>
        <taxon>Simkaniaceae</taxon>
        <taxon>Simkania</taxon>
    </lineage>
</organism>
<dbReference type="CDD" id="cd16279">
    <property type="entry name" value="metallo-hydrolase-like_MBL-fold"/>
    <property type="match status" value="1"/>
</dbReference>
<dbReference type="PANTHER" id="PTHR42663:SF6">
    <property type="entry name" value="HYDROLASE C777.06C-RELATED"/>
    <property type="match status" value="1"/>
</dbReference>
<reference evidence="2 3" key="1">
    <citation type="submission" date="2021-02" db="EMBL/GenBank/DDBJ databases">
        <title>Activity-based single-cell genomes from oceanic crustal fluid captures similar information to metagenomic and metatranscriptomic surveys with orders of magnitude less sampling.</title>
        <authorList>
            <person name="D'Angelo T.S."/>
            <person name="Orcutt B.N."/>
        </authorList>
    </citation>
    <scope>NUCLEOTIDE SEQUENCE [LARGE SCALE GENOMIC DNA]</scope>
    <source>
        <strain evidence="2">AH-315-G07</strain>
    </source>
</reference>
<dbReference type="Proteomes" id="UP000722121">
    <property type="component" value="Unassembled WGS sequence"/>
</dbReference>
<dbReference type="Pfam" id="PF12706">
    <property type="entry name" value="Lactamase_B_2"/>
    <property type="match status" value="1"/>
</dbReference>
<name>A0ABS3AQ07_9BACT</name>
<protein>
    <submittedName>
        <fullName evidence="2">MBL fold metallo-hydrolase</fullName>
    </submittedName>
</protein>
<dbReference type="PANTHER" id="PTHR42663">
    <property type="entry name" value="HYDROLASE C777.06C-RELATED-RELATED"/>
    <property type="match status" value="1"/>
</dbReference>